<evidence type="ECO:0000256" key="2">
    <source>
        <dbReference type="SAM" id="MobiDB-lite"/>
    </source>
</evidence>
<sequence length="314" mass="35932">MALKRVWTISMFKHSRFTKTNVPNNKRSLQHPDSMQPVSKRSKGSQLDDSRWEAELPTLPNVNWLDGKSKKCIWFEKPEGCKYGKKCINTHVVSPDFSVSPNIRQEEREQIFDKKYIHTKELVDLAGRRWYTAAFYNISEHFIVYAQRGYSSRRNSQGIYLYPSREEAITALEMAVYASAHVLVGRQRLAPTQQSHTKKSVTGNTKLFRKVVNANLSNVFIKIFPGQHLPKTAWHTSCSDEGLYTANFHSPAIQEKGAIYRSSENGGKYENGLWWYRDERSAKASAFVQFLKKAAANGLVSRNMTKAINGNTLM</sequence>
<gene>
    <name evidence="4" type="ORF">DBRI1063_LOCUS13663</name>
</gene>
<keyword evidence="1" id="KW-0863">Zinc-finger</keyword>
<organism evidence="4">
    <name type="scientific">Ditylum brightwellii</name>
    <dbReference type="NCBI Taxonomy" id="49249"/>
    <lineage>
        <taxon>Eukaryota</taxon>
        <taxon>Sar</taxon>
        <taxon>Stramenopiles</taxon>
        <taxon>Ochrophyta</taxon>
        <taxon>Bacillariophyta</taxon>
        <taxon>Mediophyceae</taxon>
        <taxon>Lithodesmiophycidae</taxon>
        <taxon>Lithodesmiales</taxon>
        <taxon>Lithodesmiaceae</taxon>
        <taxon>Ditylum</taxon>
    </lineage>
</organism>
<dbReference type="InterPro" id="IPR000571">
    <property type="entry name" value="Znf_CCCH"/>
</dbReference>
<name>A0A7S1ZCQ9_9STRA</name>
<evidence type="ECO:0000313" key="4">
    <source>
        <dbReference type="EMBL" id="CAD9335172.1"/>
    </source>
</evidence>
<accession>A0A7S1ZCQ9</accession>
<proteinExistence type="predicted"/>
<keyword evidence="1" id="KW-0479">Metal-binding</keyword>
<protein>
    <recommendedName>
        <fullName evidence="3">C3H1-type domain-containing protein</fullName>
    </recommendedName>
</protein>
<feature type="region of interest" description="Disordered" evidence="2">
    <location>
        <begin position="20"/>
        <end position="50"/>
    </location>
</feature>
<reference evidence="4" key="1">
    <citation type="submission" date="2021-01" db="EMBL/GenBank/DDBJ databases">
        <authorList>
            <person name="Corre E."/>
            <person name="Pelletier E."/>
            <person name="Niang G."/>
            <person name="Scheremetjew M."/>
            <person name="Finn R."/>
            <person name="Kale V."/>
            <person name="Holt S."/>
            <person name="Cochrane G."/>
            <person name="Meng A."/>
            <person name="Brown T."/>
            <person name="Cohen L."/>
        </authorList>
    </citation>
    <scope>NUCLEOTIDE SEQUENCE</scope>
    <source>
        <strain evidence="4">Pop2</strain>
    </source>
</reference>
<dbReference type="EMBL" id="HBGN01021413">
    <property type="protein sequence ID" value="CAD9335172.1"/>
    <property type="molecule type" value="Transcribed_RNA"/>
</dbReference>
<dbReference type="AlphaFoldDB" id="A0A7S1ZCQ9"/>
<feature type="zinc finger region" description="C3H1-type" evidence="1">
    <location>
        <begin position="66"/>
        <end position="94"/>
    </location>
</feature>
<evidence type="ECO:0000256" key="1">
    <source>
        <dbReference type="PROSITE-ProRule" id="PRU00723"/>
    </source>
</evidence>
<feature type="domain" description="C3H1-type" evidence="3">
    <location>
        <begin position="66"/>
        <end position="94"/>
    </location>
</feature>
<keyword evidence="1" id="KW-0862">Zinc</keyword>
<evidence type="ECO:0000259" key="3">
    <source>
        <dbReference type="PROSITE" id="PS50103"/>
    </source>
</evidence>
<dbReference type="PROSITE" id="PS50103">
    <property type="entry name" value="ZF_C3H1"/>
    <property type="match status" value="1"/>
</dbReference>
<feature type="compositionally biased region" description="Polar residues" evidence="2">
    <location>
        <begin position="20"/>
        <end position="45"/>
    </location>
</feature>
<dbReference type="GO" id="GO:0008270">
    <property type="term" value="F:zinc ion binding"/>
    <property type="evidence" value="ECO:0007669"/>
    <property type="project" value="UniProtKB-KW"/>
</dbReference>